<comment type="caution">
    <text evidence="2">The sequence shown here is derived from an EMBL/GenBank/DDBJ whole genome shotgun (WGS) entry which is preliminary data.</text>
</comment>
<reference evidence="2 3" key="1">
    <citation type="journal article" date="2019" name="Int. J. Syst. Evol. Microbiol.">
        <title>The Global Catalogue of Microorganisms (GCM) 10K type strain sequencing project: providing services to taxonomists for standard genome sequencing and annotation.</title>
        <authorList>
            <consortium name="The Broad Institute Genomics Platform"/>
            <consortium name="The Broad Institute Genome Sequencing Center for Infectious Disease"/>
            <person name="Wu L."/>
            <person name="Ma J."/>
        </authorList>
    </citation>
    <scope>NUCLEOTIDE SEQUENCE [LARGE SCALE GENOMIC DNA]</scope>
    <source>
        <strain evidence="2 3">JCM 13929</strain>
    </source>
</reference>
<gene>
    <name evidence="2" type="ORF">GCM10009733_040030</name>
</gene>
<organism evidence="2 3">
    <name type="scientific">Nonomuraea maheshkhaliensis</name>
    <dbReference type="NCBI Taxonomy" id="419590"/>
    <lineage>
        <taxon>Bacteria</taxon>
        <taxon>Bacillati</taxon>
        <taxon>Actinomycetota</taxon>
        <taxon>Actinomycetes</taxon>
        <taxon>Streptosporangiales</taxon>
        <taxon>Streptosporangiaceae</taxon>
        <taxon>Nonomuraea</taxon>
    </lineage>
</organism>
<keyword evidence="3" id="KW-1185">Reference proteome</keyword>
<dbReference type="Proteomes" id="UP001500064">
    <property type="component" value="Unassembled WGS sequence"/>
</dbReference>
<evidence type="ECO:0000313" key="2">
    <source>
        <dbReference type="EMBL" id="GAA1638886.1"/>
    </source>
</evidence>
<evidence type="ECO:0000313" key="3">
    <source>
        <dbReference type="Proteomes" id="UP001500064"/>
    </source>
</evidence>
<accession>A0ABN2FBE5</accession>
<sequence>MITASSSAARRPPFGLSSMVDQRAGRGRPFSAVERPDHDSPRPLAPGPLVAMAGGFGRLGEATALWKIVRRWQTANRGGLRFLHVRHPNVRGYPPTRAATPPK</sequence>
<dbReference type="EMBL" id="BAAAMU010000026">
    <property type="protein sequence ID" value="GAA1638886.1"/>
    <property type="molecule type" value="Genomic_DNA"/>
</dbReference>
<evidence type="ECO:0000256" key="1">
    <source>
        <dbReference type="SAM" id="MobiDB-lite"/>
    </source>
</evidence>
<evidence type="ECO:0008006" key="4">
    <source>
        <dbReference type="Google" id="ProtNLM"/>
    </source>
</evidence>
<protein>
    <recommendedName>
        <fullName evidence="4">Beta-ketoacyl synthase N-terminal domain-containing protein</fullName>
    </recommendedName>
</protein>
<proteinExistence type="predicted"/>
<feature type="region of interest" description="Disordered" evidence="1">
    <location>
        <begin position="1"/>
        <end position="47"/>
    </location>
</feature>
<name>A0ABN2FBE5_9ACTN</name>